<feature type="transmembrane region" description="Helical" evidence="2">
    <location>
        <begin position="42"/>
        <end position="63"/>
    </location>
</feature>
<accession>A0A7W7PJK3</accession>
<name>A0A7W7PJK3_9ACTN</name>
<feature type="region of interest" description="Disordered" evidence="1">
    <location>
        <begin position="1"/>
        <end position="33"/>
    </location>
</feature>
<dbReference type="RefSeq" id="WP_184347019.1">
    <property type="nucleotide sequence ID" value="NZ_JACHJH010000002.1"/>
</dbReference>
<dbReference type="InterPro" id="IPR026588">
    <property type="entry name" value="Choice_anch_A"/>
</dbReference>
<dbReference type="Proteomes" id="UP000556084">
    <property type="component" value="Unassembled WGS sequence"/>
</dbReference>
<keyword evidence="2" id="KW-0812">Transmembrane</keyword>
<evidence type="ECO:0000313" key="5">
    <source>
        <dbReference type="Proteomes" id="UP000556084"/>
    </source>
</evidence>
<sequence length="475" mass="48379">MRQSERQREPVWQREPGCRGRPGSHRGRRHGRHRAVRVALRPAARGAAAALVGVGGALLAWVFTASGIAEPLPAGLGPCVPGTCPAAYPDPHNGPVLGRDNGINVFVGGDYAVRQAAAEAEGRVVVLGNFDMAKGVGVPPVYSVGVVGTGSRVPPDNGSAFLRVGGAVRVAAGQRLVAEEGTVRGSVAYAGGSSGTVSPAGAHDKHAVASYRGLREELTSVSSCYAYDRGMPRGATGVAVNQGDKTVFTGDGTSALQVFNVGFDLTAVGGGPQSLAFERIPAGATVLVNLTNPPDGDTRTVNTLPGKVVGVQREKLLWNFPDAKDVRLVGTGQLDGAVLIGRASSATRVTLPSLNGRFFTAGSLIHESGGGGGSQAFHAYPFEGSLPDCGAGAPRASFSQDDDAKAPRAPAPLSGPGPLPGPATRPGTGDRVTGDGHELARSGPPMSPTMAMGTGLVATGSGLALLVLYRSRTMR</sequence>
<evidence type="ECO:0000313" key="4">
    <source>
        <dbReference type="EMBL" id="MBB4892204.1"/>
    </source>
</evidence>
<reference evidence="4 5" key="1">
    <citation type="submission" date="2020-08" db="EMBL/GenBank/DDBJ databases">
        <title>Genomic Encyclopedia of Type Strains, Phase III (KMG-III): the genomes of soil and plant-associated and newly described type strains.</title>
        <authorList>
            <person name="Whitman W."/>
        </authorList>
    </citation>
    <scope>NUCLEOTIDE SEQUENCE [LARGE SCALE GENOMIC DNA]</scope>
    <source>
        <strain evidence="4 5">CECT 3266</strain>
    </source>
</reference>
<evidence type="ECO:0000256" key="1">
    <source>
        <dbReference type="SAM" id="MobiDB-lite"/>
    </source>
</evidence>
<dbReference type="Pfam" id="PF20597">
    <property type="entry name" value="pAdhesive_15"/>
    <property type="match status" value="1"/>
</dbReference>
<gene>
    <name evidence="4" type="ORF">FHS39_001215</name>
</gene>
<feature type="compositionally biased region" description="Pro residues" evidence="1">
    <location>
        <begin position="409"/>
        <end position="423"/>
    </location>
</feature>
<keyword evidence="2" id="KW-0472">Membrane</keyword>
<feature type="transmembrane region" description="Helical" evidence="2">
    <location>
        <begin position="450"/>
        <end position="469"/>
    </location>
</feature>
<dbReference type="NCBIfam" id="TIGR04215">
    <property type="entry name" value="choice_anch_A"/>
    <property type="match status" value="1"/>
</dbReference>
<comment type="caution">
    <text evidence="4">The sequence shown here is derived from an EMBL/GenBank/DDBJ whole genome shotgun (WGS) entry which is preliminary data.</text>
</comment>
<feature type="domain" description="Choice-of-anchor A" evidence="3">
    <location>
        <begin position="99"/>
        <end position="345"/>
    </location>
</feature>
<proteinExistence type="predicted"/>
<feature type="compositionally biased region" description="Basic residues" evidence="1">
    <location>
        <begin position="22"/>
        <end position="33"/>
    </location>
</feature>
<organism evidence="4 5">
    <name type="scientific">Streptomyces olivoverticillatus</name>
    <dbReference type="NCBI Taxonomy" id="66427"/>
    <lineage>
        <taxon>Bacteria</taxon>
        <taxon>Bacillati</taxon>
        <taxon>Actinomycetota</taxon>
        <taxon>Actinomycetes</taxon>
        <taxon>Kitasatosporales</taxon>
        <taxon>Streptomycetaceae</taxon>
        <taxon>Streptomyces</taxon>
    </lineage>
</organism>
<dbReference type="EMBL" id="JACHJH010000002">
    <property type="protein sequence ID" value="MBB4892204.1"/>
    <property type="molecule type" value="Genomic_DNA"/>
</dbReference>
<protein>
    <submittedName>
        <fullName evidence="4">Choice-of-anchor A domain-containing protein</fullName>
    </submittedName>
</protein>
<feature type="region of interest" description="Disordered" evidence="1">
    <location>
        <begin position="391"/>
        <end position="450"/>
    </location>
</feature>
<evidence type="ECO:0000256" key="2">
    <source>
        <dbReference type="SAM" id="Phobius"/>
    </source>
</evidence>
<keyword evidence="5" id="KW-1185">Reference proteome</keyword>
<dbReference type="AlphaFoldDB" id="A0A7W7PJK3"/>
<keyword evidence="2" id="KW-1133">Transmembrane helix</keyword>
<evidence type="ECO:0000259" key="3">
    <source>
        <dbReference type="Pfam" id="PF20597"/>
    </source>
</evidence>
<feature type="compositionally biased region" description="Basic and acidic residues" evidence="1">
    <location>
        <begin position="1"/>
        <end position="18"/>
    </location>
</feature>